<dbReference type="SUPFAM" id="SSF49464">
    <property type="entry name" value="Carboxypeptidase regulatory domain-like"/>
    <property type="match status" value="1"/>
</dbReference>
<keyword evidence="8" id="KW-0732">Signal</keyword>
<dbReference type="Gene3D" id="2.170.130.10">
    <property type="entry name" value="TonB-dependent receptor, plug domain"/>
    <property type="match status" value="1"/>
</dbReference>
<dbReference type="Pfam" id="PF07715">
    <property type="entry name" value="Plug"/>
    <property type="match status" value="1"/>
</dbReference>
<feature type="chain" id="PRO_5018267894" evidence="8">
    <location>
        <begin position="22"/>
        <end position="1085"/>
    </location>
</feature>
<dbReference type="OrthoDB" id="9768177at2"/>
<evidence type="ECO:0000256" key="1">
    <source>
        <dbReference type="ARBA" id="ARBA00004571"/>
    </source>
</evidence>
<dbReference type="InterPro" id="IPR012910">
    <property type="entry name" value="Plug_dom"/>
</dbReference>
<feature type="signal peptide" evidence="8">
    <location>
        <begin position="1"/>
        <end position="21"/>
    </location>
</feature>
<reference evidence="10 11" key="1">
    <citation type="submission" date="2018-11" db="EMBL/GenBank/DDBJ databases">
        <title>Chitinophaga lutea sp.nov., isolate from arsenic contaminated soil.</title>
        <authorList>
            <person name="Zong Y."/>
        </authorList>
    </citation>
    <scope>NUCLEOTIDE SEQUENCE [LARGE SCALE GENOMIC DNA]</scope>
    <source>
        <strain evidence="10 11">ZY74</strain>
    </source>
</reference>
<keyword evidence="2 7" id="KW-0813">Transport</keyword>
<organism evidence="10 11">
    <name type="scientific">Chitinophaga lutea</name>
    <dbReference type="NCBI Taxonomy" id="2488634"/>
    <lineage>
        <taxon>Bacteria</taxon>
        <taxon>Pseudomonadati</taxon>
        <taxon>Bacteroidota</taxon>
        <taxon>Chitinophagia</taxon>
        <taxon>Chitinophagales</taxon>
        <taxon>Chitinophagaceae</taxon>
        <taxon>Chitinophaga</taxon>
    </lineage>
</organism>
<evidence type="ECO:0000313" key="11">
    <source>
        <dbReference type="Proteomes" id="UP000278351"/>
    </source>
</evidence>
<dbReference type="NCBIfam" id="TIGR04057">
    <property type="entry name" value="SusC_RagA_signa"/>
    <property type="match status" value="1"/>
</dbReference>
<dbReference type="Pfam" id="PF07660">
    <property type="entry name" value="STN"/>
    <property type="match status" value="1"/>
</dbReference>
<dbReference type="GO" id="GO:0009279">
    <property type="term" value="C:cell outer membrane"/>
    <property type="evidence" value="ECO:0007669"/>
    <property type="project" value="UniProtKB-SubCell"/>
</dbReference>
<sequence length="1085" mass="118638">MKFSAIILLAACLQVSAKSFAQQVTLSEKNVSLEKLFRSIEKQTGYVFFFDHLLIDKAPKVSVDVKKMPLEEALLVCLRNQQLSYSIVGKNIVIKQKETFSALSVVKTLVQDTIVTANGRVTDKSGSPLPGASVVVKGTTNGAVTDANGNYRLRVARGTTLLVSFIGFKSEEAQVIGDQPLNFSLEDQVSSTEEIVVIGYGAIKKSDLTGSLSQVKSKDITSYPSTNIMQALNGRAAGVRVMQNSGAPGGGISVRIRGTNSILGGNEPLYVIDGFPYNGNPTFLQNSDIASIEILKDASSTAIYGSRGANGVVMITTKSGRKKDATTVDVEAGYTLQTVSKKMPLMTAQQYALLYNEQAKNDGLAAYFTQAQIDSLGGNAGTDWQDLVLRTAPIYNISATVNGGTEKTKFSLSSSAYLQDGIIEASDYKRYNIRGNIEHDISKMFSVSFNTVLTRLNSSRQNSSQGNRGSDLISAMLMAPPSLTPYLADGTYRRLNTAYPFISNVIINPLIPINEQTDRIKGDRVFTNAALTIRPLEGLTIKISGGIDNLNDRVDRYSNIEPTTNSVGNAAVETSQQTGLLNENVVTYMKEVDKHSFTLMGGFTYQDHTSTSLNGSGTGFLSDVTGTGNLGSAATPGIPSSGYSKWALLSYLGRINYSYNDKYLFTASIRRDGSSRYSKENQWQNFPSAAIAWKASNENFLKQSRIISDLKLRATYGLSGSTSISPYATLNQLGSSNTIFGDALYVAFAPGTTLPGDLKWETTKQLDIGADIGFLQNALRVTLDYYKKRTENLLNTVRLPSSTGYLTTLQNVGEMQNTGFELGVEADILKREVNWSVNGNIAFNRNKVVKLYKGQDIFGQSFYTGSLNDYVNLLREGQPMGIFYGYRETGYTSTGLLQYEDINKDGAISAADKTYIGDPNPDFIYGLNSVTSWKGLELTVFIQGSQGNDIFNLNKAASLDLGMGLNLPREVYESHWTPENPNGKYPKITRTLNGNMSTRFVEDGSYLRFKNIQLAYNLPVQKFGWKWMKSAQVYASGQNLITFTKYSWYDPEVNAYGGANSVNQGIDYAIYPTNKSVTFGIRCGF</sequence>
<comment type="subcellular location">
    <subcellularLocation>
        <location evidence="1 7">Cell outer membrane</location>
        <topology evidence="1 7">Multi-pass membrane protein</topology>
    </subcellularLocation>
</comment>
<evidence type="ECO:0000256" key="8">
    <source>
        <dbReference type="SAM" id="SignalP"/>
    </source>
</evidence>
<dbReference type="RefSeq" id="WP_123845017.1">
    <property type="nucleotide sequence ID" value="NZ_RPDH01000001.1"/>
</dbReference>
<dbReference type="NCBIfam" id="TIGR04056">
    <property type="entry name" value="OMP_RagA_SusC"/>
    <property type="match status" value="1"/>
</dbReference>
<feature type="domain" description="Secretin/TonB short N-terminal" evidence="9">
    <location>
        <begin position="46"/>
        <end position="97"/>
    </location>
</feature>
<dbReference type="Proteomes" id="UP000278351">
    <property type="component" value="Unassembled WGS sequence"/>
</dbReference>
<keyword evidence="6 7" id="KW-0998">Cell outer membrane</keyword>
<dbReference type="SUPFAM" id="SSF56935">
    <property type="entry name" value="Porins"/>
    <property type="match status" value="1"/>
</dbReference>
<name>A0A3N4PX69_9BACT</name>
<evidence type="ECO:0000256" key="5">
    <source>
        <dbReference type="ARBA" id="ARBA00023136"/>
    </source>
</evidence>
<keyword evidence="11" id="KW-1185">Reference proteome</keyword>
<dbReference type="EMBL" id="RPDH01000001">
    <property type="protein sequence ID" value="RPE12506.1"/>
    <property type="molecule type" value="Genomic_DNA"/>
</dbReference>
<evidence type="ECO:0000256" key="4">
    <source>
        <dbReference type="ARBA" id="ARBA00022692"/>
    </source>
</evidence>
<dbReference type="InterPro" id="IPR039426">
    <property type="entry name" value="TonB-dep_rcpt-like"/>
</dbReference>
<proteinExistence type="inferred from homology"/>
<evidence type="ECO:0000256" key="6">
    <source>
        <dbReference type="ARBA" id="ARBA00023237"/>
    </source>
</evidence>
<evidence type="ECO:0000313" key="10">
    <source>
        <dbReference type="EMBL" id="RPE12506.1"/>
    </source>
</evidence>
<evidence type="ECO:0000259" key="9">
    <source>
        <dbReference type="SMART" id="SM00965"/>
    </source>
</evidence>
<evidence type="ECO:0000256" key="7">
    <source>
        <dbReference type="PROSITE-ProRule" id="PRU01360"/>
    </source>
</evidence>
<evidence type="ECO:0000256" key="3">
    <source>
        <dbReference type="ARBA" id="ARBA00022452"/>
    </source>
</evidence>
<dbReference type="Gene3D" id="2.40.170.20">
    <property type="entry name" value="TonB-dependent receptor, beta-barrel domain"/>
    <property type="match status" value="1"/>
</dbReference>
<dbReference type="InterPro" id="IPR011662">
    <property type="entry name" value="Secretin/TonB_short_N"/>
</dbReference>
<evidence type="ECO:0000256" key="2">
    <source>
        <dbReference type="ARBA" id="ARBA00022448"/>
    </source>
</evidence>
<dbReference type="FunFam" id="2.170.130.10:FF:000008">
    <property type="entry name" value="SusC/RagA family TonB-linked outer membrane protein"/>
    <property type="match status" value="1"/>
</dbReference>
<gene>
    <name evidence="10" type="ORF">EGT74_02835</name>
</gene>
<dbReference type="InterPro" id="IPR036942">
    <property type="entry name" value="Beta-barrel_TonB_sf"/>
</dbReference>
<keyword evidence="5 7" id="KW-0472">Membrane</keyword>
<comment type="similarity">
    <text evidence="7">Belongs to the TonB-dependent receptor family.</text>
</comment>
<dbReference type="SMART" id="SM00965">
    <property type="entry name" value="STN"/>
    <property type="match status" value="1"/>
</dbReference>
<dbReference type="InterPro" id="IPR008969">
    <property type="entry name" value="CarboxyPept-like_regulatory"/>
</dbReference>
<dbReference type="Pfam" id="PF13715">
    <property type="entry name" value="CarbopepD_reg_2"/>
    <property type="match status" value="1"/>
</dbReference>
<keyword evidence="3 7" id="KW-1134">Transmembrane beta strand</keyword>
<dbReference type="InterPro" id="IPR023996">
    <property type="entry name" value="TonB-dep_OMP_SusC/RagA"/>
</dbReference>
<accession>A0A3N4PX69</accession>
<dbReference type="PROSITE" id="PS52016">
    <property type="entry name" value="TONB_DEPENDENT_REC_3"/>
    <property type="match status" value="1"/>
</dbReference>
<dbReference type="AlphaFoldDB" id="A0A3N4PX69"/>
<protein>
    <submittedName>
        <fullName evidence="10">SusC/RagA family TonB-linked outer membrane protein</fullName>
    </submittedName>
</protein>
<dbReference type="InterPro" id="IPR037066">
    <property type="entry name" value="Plug_dom_sf"/>
</dbReference>
<comment type="caution">
    <text evidence="10">The sequence shown here is derived from an EMBL/GenBank/DDBJ whole genome shotgun (WGS) entry which is preliminary data.</text>
</comment>
<dbReference type="InterPro" id="IPR023997">
    <property type="entry name" value="TonB-dep_OMP_SusC/RagA_CS"/>
</dbReference>
<keyword evidence="4 7" id="KW-0812">Transmembrane</keyword>
<dbReference type="Gene3D" id="2.60.40.1120">
    <property type="entry name" value="Carboxypeptidase-like, regulatory domain"/>
    <property type="match status" value="1"/>
</dbReference>